<gene>
    <name evidence="2" type="ordered locus">HAH_2125</name>
</gene>
<dbReference type="STRING" id="634497.HAH_2125"/>
<name>G0HW25_HALHT</name>
<dbReference type="Gene3D" id="3.40.50.2000">
    <property type="entry name" value="Glycogen Phosphorylase B"/>
    <property type="match status" value="2"/>
</dbReference>
<dbReference type="PANTHER" id="PTHR45947:SF3">
    <property type="entry name" value="SULFOQUINOVOSYL TRANSFERASE SQD2"/>
    <property type="match status" value="1"/>
</dbReference>
<evidence type="ECO:0000259" key="1">
    <source>
        <dbReference type="Pfam" id="PF13439"/>
    </source>
</evidence>
<protein>
    <submittedName>
        <fullName evidence="2">Glycosyl transferase, group 1</fullName>
    </submittedName>
</protein>
<sequence>MFGRRVLPRIHFLPACLLHHAVKHPLNTHQNVRPLFSFTLRLTSVLSGEYKPFFMPISYSIQMTVSRVAYVCNDGGIPLYGSAGSSIHIREYITSLSNCGVEPLVLYRPGTGQSGQNSIPAKEVQLPTTPLAHGYLNKVFDLESIAKNFELSFALRRIPDDIDVIHERYSLYSYKGARFARNRNIPFVLEVNSPLIYEANEYGGGLQRPRVAERAEREACQDATKILAVSRELKDYFSKYVDEEKITVVPNGVNPDQFNPDTPARTPDDRFTIGFVGSFKDWHGVSNLVQAGKQLSDLRDSIRFLLVGSGPLYEDLQKEISQSGLDDFFELPGSVPHSEIPGYLSSMDVAVAPYPDLSFFYYSPVKLFEYMSMALPTICSAIGQIERIIDDGENGYLIPSGAVDALVEEVRDVLNLSRNQPNELDKTGRRARERILDEYTWTQNAQRILNVYKSGINEQS</sequence>
<dbReference type="AlphaFoldDB" id="G0HW25"/>
<dbReference type="CDD" id="cd03794">
    <property type="entry name" value="GT4_WbuB-like"/>
    <property type="match status" value="1"/>
</dbReference>
<dbReference type="KEGG" id="hhi:HAH_2125"/>
<dbReference type="PANTHER" id="PTHR45947">
    <property type="entry name" value="SULFOQUINOVOSYL TRANSFERASE SQD2"/>
    <property type="match status" value="1"/>
</dbReference>
<dbReference type="GO" id="GO:0016757">
    <property type="term" value="F:glycosyltransferase activity"/>
    <property type="evidence" value="ECO:0007669"/>
    <property type="project" value="TreeGrafter"/>
</dbReference>
<organism evidence="2 3">
    <name type="scientific">Haloarcula hispanica (strain ATCC 33960 / DSM 4426 / JCM 8911 / NBRC 102182 / NCIMB 2187 / VKM B-1755)</name>
    <dbReference type="NCBI Taxonomy" id="634497"/>
    <lineage>
        <taxon>Archaea</taxon>
        <taxon>Methanobacteriati</taxon>
        <taxon>Methanobacteriota</taxon>
        <taxon>Stenosarchaea group</taxon>
        <taxon>Halobacteria</taxon>
        <taxon>Halobacteriales</taxon>
        <taxon>Haloarculaceae</taxon>
        <taxon>Haloarcula</taxon>
    </lineage>
</organism>
<proteinExistence type="predicted"/>
<dbReference type="Pfam" id="PF13439">
    <property type="entry name" value="Glyco_transf_4"/>
    <property type="match status" value="1"/>
</dbReference>
<dbReference type="InterPro" id="IPR050194">
    <property type="entry name" value="Glycosyltransferase_grp1"/>
</dbReference>
<dbReference type="eggNOG" id="arCOG01410">
    <property type="taxonomic scope" value="Archaea"/>
</dbReference>
<dbReference type="Proteomes" id="UP000005629">
    <property type="component" value="Chromosome I"/>
</dbReference>
<dbReference type="HOGENOM" id="CLU_009583_2_2_2"/>
<dbReference type="Pfam" id="PF13692">
    <property type="entry name" value="Glyco_trans_1_4"/>
    <property type="match status" value="1"/>
</dbReference>
<reference evidence="2 3" key="1">
    <citation type="journal article" date="2011" name="J. Bacteriol.">
        <title>Complete genome sequence of Haloarcula hispanica, a model haloarchaeon for studying genetics, metabolism, and virus-host interaction.</title>
        <authorList>
            <person name="Liu H."/>
            <person name="Wu Z."/>
            <person name="Li M."/>
            <person name="Zhang F."/>
            <person name="Zheng H."/>
            <person name="Han J."/>
            <person name="Liu J."/>
            <person name="Zhou J."/>
            <person name="Wang S."/>
            <person name="Xiang H."/>
        </authorList>
    </citation>
    <scope>NUCLEOTIDE SEQUENCE [LARGE SCALE GENOMIC DNA]</scope>
    <source>
        <strain evidence="3">ATCC 33960 / DSM 4426 / JCM 8911 / NBRC 102182 / NCIMB 2187 / VKM B-1755</strain>
    </source>
</reference>
<dbReference type="EMBL" id="CP002921">
    <property type="protein sequence ID" value="AEM57718.1"/>
    <property type="molecule type" value="Genomic_DNA"/>
</dbReference>
<evidence type="ECO:0000313" key="3">
    <source>
        <dbReference type="Proteomes" id="UP000005629"/>
    </source>
</evidence>
<keyword evidence="2" id="KW-0808">Transferase</keyword>
<dbReference type="SUPFAM" id="SSF53756">
    <property type="entry name" value="UDP-Glycosyltransferase/glycogen phosphorylase"/>
    <property type="match status" value="1"/>
</dbReference>
<evidence type="ECO:0000313" key="2">
    <source>
        <dbReference type="EMBL" id="AEM57718.1"/>
    </source>
</evidence>
<dbReference type="InterPro" id="IPR028098">
    <property type="entry name" value="Glyco_trans_4-like_N"/>
</dbReference>
<feature type="domain" description="Glycosyltransferase subfamily 4-like N-terminal" evidence="1">
    <location>
        <begin position="84"/>
        <end position="257"/>
    </location>
</feature>
<accession>G0HW25</accession>